<keyword evidence="5" id="KW-0378">Hydrolase</keyword>
<evidence type="ECO:0000256" key="6">
    <source>
        <dbReference type="ARBA" id="ARBA00022833"/>
    </source>
</evidence>
<dbReference type="Gene3D" id="1.10.1380.10">
    <property type="entry name" value="Neutral endopeptidase , domain2"/>
    <property type="match status" value="1"/>
</dbReference>
<comment type="similarity">
    <text evidence="2">Belongs to the peptidase M13 family.</text>
</comment>
<dbReference type="EMBL" id="JAJKFW010000025">
    <property type="protein sequence ID" value="MCC9643798.1"/>
    <property type="molecule type" value="Genomic_DNA"/>
</dbReference>
<comment type="caution">
    <text evidence="10">The sequence shown here is derived from an EMBL/GenBank/DDBJ whole genome shotgun (WGS) entry which is preliminary data.</text>
</comment>
<comment type="cofactor">
    <cofactor evidence="1">
        <name>Zn(2+)</name>
        <dbReference type="ChEBI" id="CHEBI:29105"/>
    </cofactor>
</comment>
<evidence type="ECO:0000256" key="3">
    <source>
        <dbReference type="ARBA" id="ARBA00022670"/>
    </source>
</evidence>
<evidence type="ECO:0000259" key="9">
    <source>
        <dbReference type="Pfam" id="PF05649"/>
    </source>
</evidence>
<dbReference type="PRINTS" id="PR00786">
    <property type="entry name" value="NEPRILYSIN"/>
</dbReference>
<dbReference type="InterPro" id="IPR024079">
    <property type="entry name" value="MetalloPept_cat_dom_sf"/>
</dbReference>
<dbReference type="PANTHER" id="PTHR11733">
    <property type="entry name" value="ZINC METALLOPROTEASE FAMILY M13 NEPRILYSIN-RELATED"/>
    <property type="match status" value="1"/>
</dbReference>
<accession>A0ABS8NLW7</accession>
<keyword evidence="7" id="KW-0482">Metalloprotease</keyword>
<keyword evidence="6" id="KW-0862">Zinc</keyword>
<gene>
    <name evidence="10" type="ORF">LOC71_16045</name>
</gene>
<evidence type="ECO:0000313" key="11">
    <source>
        <dbReference type="Proteomes" id="UP001430306"/>
    </source>
</evidence>
<evidence type="ECO:0000256" key="7">
    <source>
        <dbReference type="ARBA" id="ARBA00023049"/>
    </source>
</evidence>
<dbReference type="Pfam" id="PF01431">
    <property type="entry name" value="Peptidase_M13"/>
    <property type="match status" value="1"/>
</dbReference>
<dbReference type="PROSITE" id="PS51885">
    <property type="entry name" value="NEPRILYSIN"/>
    <property type="match status" value="1"/>
</dbReference>
<dbReference type="Proteomes" id="UP001430306">
    <property type="component" value="Unassembled WGS sequence"/>
</dbReference>
<proteinExistence type="inferred from homology"/>
<dbReference type="InterPro" id="IPR000718">
    <property type="entry name" value="Peptidase_M13"/>
</dbReference>
<evidence type="ECO:0000256" key="1">
    <source>
        <dbReference type="ARBA" id="ARBA00001947"/>
    </source>
</evidence>
<keyword evidence="3" id="KW-0645">Protease</keyword>
<dbReference type="InterPro" id="IPR008753">
    <property type="entry name" value="Peptidase_M13_N"/>
</dbReference>
<evidence type="ECO:0000313" key="10">
    <source>
        <dbReference type="EMBL" id="MCC9643798.1"/>
    </source>
</evidence>
<keyword evidence="11" id="KW-1185">Reference proteome</keyword>
<dbReference type="SUPFAM" id="SSF55486">
    <property type="entry name" value="Metalloproteases ('zincins'), catalytic domain"/>
    <property type="match status" value="1"/>
</dbReference>
<reference evidence="10" key="1">
    <citation type="submission" date="2021-11" db="EMBL/GenBank/DDBJ databases">
        <title>Genome sequence.</title>
        <authorList>
            <person name="Sun Q."/>
        </authorList>
    </citation>
    <scope>NUCLEOTIDE SEQUENCE</scope>
    <source>
        <strain evidence="10">JC740</strain>
    </source>
</reference>
<organism evidence="10 11">
    <name type="scientific">Rhodopirellula halodulae</name>
    <dbReference type="NCBI Taxonomy" id="2894198"/>
    <lineage>
        <taxon>Bacteria</taxon>
        <taxon>Pseudomonadati</taxon>
        <taxon>Planctomycetota</taxon>
        <taxon>Planctomycetia</taxon>
        <taxon>Pirellulales</taxon>
        <taxon>Pirellulaceae</taxon>
        <taxon>Rhodopirellula</taxon>
    </lineage>
</organism>
<dbReference type="CDD" id="cd08662">
    <property type="entry name" value="M13"/>
    <property type="match status" value="1"/>
</dbReference>
<sequence length="705" mass="79302">MTHRLPQAVSKRVSRSSRLHRVWISTGVSLAVFAGIANNAMAEAANSSSATASNASKVSGIDQSLFSATVEPGDNFYLHANEKWLKDTPIPSDKSNYGIFTVLDDATRSQVRELIEQAAEEKAEKGTPAQKVGDLYRSVLDVKKRNASGLKPIEPVLQIVQQLNSKDDLGSIMGQLSRVGVGAPFGAYVSVDAKASDTYTVYLTQSGLSLPDRDYYLEDDPQYVAAREALQVYVRDMLQALSVEQADDLAKQVVAIETELAKNQWTKTDNRDPEKTYNKKSLQEVNEAVEGLDVPAMTKAIGLTDQDAFVVRQPSYLESLSGIIDGHELAAWKAYFQFHTIDAYASVLTEDLERRHFEFHDKTISGIDEQQPLWKRAVDLTGSVLGEVVGQLYVEKHFAPEAKQRMNELVENLKRAFAERIETREWMSEGTKKQALKKLSQFHTKIGYPDVWKDYTKLEITDESPATNLIAAAVFETERQLDKLGGPIDRNEWHMTPQTINAYYNPTMNEIVFPAAILQPPFFNMAADDAVNYGGIGAVIGHELSHGFDDKGSKYDGDGNLVNWWTPKDREEFEKRASGLVDQYNEFKPFEDMNVNGELTLGENIGDLGGLSVAYEAYQLSLEGEPAKVIDRLTGDQRFFLGWAQIWRRLYREPELRKRLITDPHSPSEYRVNGIVRNMDAWYEAFRIDATDPLYLAPDERIRIW</sequence>
<dbReference type="InterPro" id="IPR042089">
    <property type="entry name" value="Peptidase_M13_dom_2"/>
</dbReference>
<dbReference type="InterPro" id="IPR018497">
    <property type="entry name" value="Peptidase_M13_C"/>
</dbReference>
<dbReference type="Pfam" id="PF05649">
    <property type="entry name" value="Peptidase_M13_N"/>
    <property type="match status" value="1"/>
</dbReference>
<evidence type="ECO:0000256" key="2">
    <source>
        <dbReference type="ARBA" id="ARBA00007357"/>
    </source>
</evidence>
<feature type="domain" description="Peptidase M13 C-terminal" evidence="8">
    <location>
        <begin position="501"/>
        <end position="701"/>
    </location>
</feature>
<keyword evidence="4" id="KW-0479">Metal-binding</keyword>
<evidence type="ECO:0000259" key="8">
    <source>
        <dbReference type="Pfam" id="PF01431"/>
    </source>
</evidence>
<evidence type="ECO:0000256" key="4">
    <source>
        <dbReference type="ARBA" id="ARBA00022723"/>
    </source>
</evidence>
<feature type="domain" description="Peptidase M13 N-terminal" evidence="9">
    <location>
        <begin position="72"/>
        <end position="449"/>
    </location>
</feature>
<evidence type="ECO:0000256" key="5">
    <source>
        <dbReference type="ARBA" id="ARBA00022801"/>
    </source>
</evidence>
<name>A0ABS8NLW7_9BACT</name>
<dbReference type="PANTHER" id="PTHR11733:SF167">
    <property type="entry name" value="FI17812P1-RELATED"/>
    <property type="match status" value="1"/>
</dbReference>
<dbReference type="Gene3D" id="3.40.390.10">
    <property type="entry name" value="Collagenase (Catalytic Domain)"/>
    <property type="match status" value="1"/>
</dbReference>
<protein>
    <submittedName>
        <fullName evidence="10">M13 family metallopeptidase</fullName>
    </submittedName>
</protein>